<dbReference type="InterPro" id="IPR035647">
    <property type="entry name" value="EFG_III/V"/>
</dbReference>
<organism evidence="4 5">
    <name type="scientific">Candidatus Scybalomonas excrementavium</name>
    <dbReference type="NCBI Taxonomy" id="2840943"/>
    <lineage>
        <taxon>Bacteria</taxon>
        <taxon>Bacillati</taxon>
        <taxon>Bacillota</taxon>
        <taxon>Clostridia</taxon>
        <taxon>Lachnospirales</taxon>
        <taxon>Lachnospiraceae</taxon>
        <taxon>Lachnospiraceae incertae sedis</taxon>
        <taxon>Candidatus Scybalomonas</taxon>
    </lineage>
</organism>
<proteinExistence type="inferred from homology"/>
<dbReference type="InterPro" id="IPR020568">
    <property type="entry name" value="Ribosomal_Su5_D2-typ_SF"/>
</dbReference>
<dbReference type="PANTHER" id="PTHR16301">
    <property type="entry name" value="IMPACT-RELATED"/>
    <property type="match status" value="1"/>
</dbReference>
<dbReference type="InterPro" id="IPR020569">
    <property type="entry name" value="UPF0029_Impact_CS"/>
</dbReference>
<dbReference type="SUPFAM" id="SSF54980">
    <property type="entry name" value="EF-G C-terminal domain-like"/>
    <property type="match status" value="1"/>
</dbReference>
<name>A0A9D9HZ44_9FIRM</name>
<dbReference type="NCBIfam" id="TIGR00257">
    <property type="entry name" value="IMPACT_YIGZ"/>
    <property type="match status" value="1"/>
</dbReference>
<evidence type="ECO:0000256" key="1">
    <source>
        <dbReference type="ARBA" id="ARBA00007665"/>
    </source>
</evidence>
<evidence type="ECO:0000259" key="3">
    <source>
        <dbReference type="Pfam" id="PF09186"/>
    </source>
</evidence>
<dbReference type="InterPro" id="IPR036956">
    <property type="entry name" value="Impact_N_sf"/>
</dbReference>
<dbReference type="Gene3D" id="3.30.230.30">
    <property type="entry name" value="Impact, N-terminal domain"/>
    <property type="match status" value="1"/>
</dbReference>
<dbReference type="PROSITE" id="PS00910">
    <property type="entry name" value="UPF0029"/>
    <property type="match status" value="1"/>
</dbReference>
<reference evidence="4" key="1">
    <citation type="submission" date="2020-10" db="EMBL/GenBank/DDBJ databases">
        <authorList>
            <person name="Gilroy R."/>
        </authorList>
    </citation>
    <scope>NUCLEOTIDE SEQUENCE</scope>
    <source>
        <strain evidence="4">E3-2379</strain>
    </source>
</reference>
<dbReference type="PANTHER" id="PTHR16301:SF20">
    <property type="entry name" value="IMPACT FAMILY MEMBER YIGZ"/>
    <property type="match status" value="1"/>
</dbReference>
<dbReference type="InterPro" id="IPR015269">
    <property type="entry name" value="UPF0029_Impact_C"/>
</dbReference>
<dbReference type="InterPro" id="IPR001498">
    <property type="entry name" value="Impact_N"/>
</dbReference>
<feature type="domain" description="UPF0029" evidence="3">
    <location>
        <begin position="143"/>
        <end position="195"/>
    </location>
</feature>
<dbReference type="InterPro" id="IPR015796">
    <property type="entry name" value="Impact_YigZ-like"/>
</dbReference>
<protein>
    <submittedName>
        <fullName evidence="4">YigZ family protein</fullName>
    </submittedName>
</protein>
<gene>
    <name evidence="4" type="ORF">IAC13_02895</name>
</gene>
<dbReference type="InterPro" id="IPR023582">
    <property type="entry name" value="Impact"/>
</dbReference>
<feature type="domain" description="Impact N-terminal" evidence="2">
    <location>
        <begin position="19"/>
        <end position="123"/>
    </location>
</feature>
<comment type="similarity">
    <text evidence="1">Belongs to the IMPACT family.</text>
</comment>
<accession>A0A9D9HZ44</accession>
<dbReference type="EMBL" id="JADIML010000082">
    <property type="protein sequence ID" value="MBO8462862.1"/>
    <property type="molecule type" value="Genomic_DNA"/>
</dbReference>
<evidence type="ECO:0000259" key="2">
    <source>
        <dbReference type="Pfam" id="PF01205"/>
    </source>
</evidence>
<evidence type="ECO:0000313" key="4">
    <source>
        <dbReference type="EMBL" id="MBO8462862.1"/>
    </source>
</evidence>
<dbReference type="Proteomes" id="UP000823618">
    <property type="component" value="Unassembled WGS sequence"/>
</dbReference>
<dbReference type="Pfam" id="PF09186">
    <property type="entry name" value="DUF1949"/>
    <property type="match status" value="1"/>
</dbReference>
<dbReference type="GO" id="GO:0005737">
    <property type="term" value="C:cytoplasm"/>
    <property type="evidence" value="ECO:0007669"/>
    <property type="project" value="TreeGrafter"/>
</dbReference>
<sequence>MVEQYRAVFKGGEGEIVEKRSRFIANVRPVETEEEAIAFIEEMKKKYYDARHNCSAFSIGVEQPIVRCSDDGEPSGTAGKPMLEVITGEKIHNIAVVVTRYFGGTLLGTGGLVRAYTQATQEGIKNSQIIEKNLARRLKLITNYNDIGKIQYLLGNEKIHIESSEYTDVVVMNLLVPVKQVEAIEKKLVEITNGKVQLEEGDTFYYAILDGQVLVFLGN</sequence>
<dbReference type="Pfam" id="PF01205">
    <property type="entry name" value="Impact_N"/>
    <property type="match status" value="1"/>
</dbReference>
<dbReference type="AlphaFoldDB" id="A0A9D9HZ44"/>
<comment type="caution">
    <text evidence="4">The sequence shown here is derived from an EMBL/GenBank/DDBJ whole genome shotgun (WGS) entry which is preliminary data.</text>
</comment>
<dbReference type="SUPFAM" id="SSF54211">
    <property type="entry name" value="Ribosomal protein S5 domain 2-like"/>
    <property type="match status" value="1"/>
</dbReference>
<dbReference type="Gene3D" id="3.30.70.240">
    <property type="match status" value="1"/>
</dbReference>
<reference evidence="4" key="2">
    <citation type="journal article" date="2021" name="PeerJ">
        <title>Extensive microbial diversity within the chicken gut microbiome revealed by metagenomics and culture.</title>
        <authorList>
            <person name="Gilroy R."/>
            <person name="Ravi A."/>
            <person name="Getino M."/>
            <person name="Pursley I."/>
            <person name="Horton D.L."/>
            <person name="Alikhan N.F."/>
            <person name="Baker D."/>
            <person name="Gharbi K."/>
            <person name="Hall N."/>
            <person name="Watson M."/>
            <person name="Adriaenssens E.M."/>
            <person name="Foster-Nyarko E."/>
            <person name="Jarju S."/>
            <person name="Secka A."/>
            <person name="Antonio M."/>
            <person name="Oren A."/>
            <person name="Chaudhuri R.R."/>
            <person name="La Ragione R."/>
            <person name="Hildebrand F."/>
            <person name="Pallen M.J."/>
        </authorList>
    </citation>
    <scope>NUCLEOTIDE SEQUENCE</scope>
    <source>
        <strain evidence="4">E3-2379</strain>
    </source>
</reference>
<dbReference type="GO" id="GO:0006446">
    <property type="term" value="P:regulation of translational initiation"/>
    <property type="evidence" value="ECO:0007669"/>
    <property type="project" value="TreeGrafter"/>
</dbReference>
<evidence type="ECO:0000313" key="5">
    <source>
        <dbReference type="Proteomes" id="UP000823618"/>
    </source>
</evidence>